<dbReference type="Proteomes" id="UP000235916">
    <property type="component" value="Unassembled WGS sequence"/>
</dbReference>
<dbReference type="OrthoDB" id="117988at2"/>
<proteinExistence type="predicted"/>
<evidence type="ECO:0000313" key="3">
    <source>
        <dbReference type="Proteomes" id="UP000235916"/>
    </source>
</evidence>
<dbReference type="AlphaFoldDB" id="A0A2N8L1K0"/>
<organism evidence="1 3">
    <name type="scientific">Kinneretia aquatilis</name>
    <dbReference type="NCBI Taxonomy" id="2070761"/>
    <lineage>
        <taxon>Bacteria</taxon>
        <taxon>Pseudomonadati</taxon>
        <taxon>Pseudomonadota</taxon>
        <taxon>Betaproteobacteria</taxon>
        <taxon>Burkholderiales</taxon>
        <taxon>Sphaerotilaceae</taxon>
        <taxon>Roseateles</taxon>
    </lineage>
</organism>
<gene>
    <name evidence="1" type="ORF">C1O66_04105</name>
    <name evidence="2" type="ORF">C1O66_18045</name>
</gene>
<sequence>MAYVYLCQSSPDEAALRLKASLLAFLDHLGVGSVKFHETITKAWIRAVRHFMELSSHSESSAEFIALNPRLLDSDIMLKHYSASLLFSPVARSEFVEPDIAPIPEHN</sequence>
<accession>A0A2N8L1K0</accession>
<evidence type="ECO:0000313" key="1">
    <source>
        <dbReference type="EMBL" id="PND39547.1"/>
    </source>
</evidence>
<comment type="caution">
    <text evidence="1">The sequence shown here is derived from an EMBL/GenBank/DDBJ whole genome shotgun (WGS) entry which is preliminary data.</text>
</comment>
<reference evidence="1 3" key="1">
    <citation type="submission" date="2018-01" db="EMBL/GenBank/DDBJ databases">
        <title>Draft genome sequence of Paucibacter aquatile CR182 isolated from freshwater of the Nakdong River.</title>
        <authorList>
            <person name="Choi A."/>
            <person name="Chung E.J."/>
        </authorList>
    </citation>
    <scope>NUCLEOTIDE SEQUENCE [LARGE SCALE GENOMIC DNA]</scope>
    <source>
        <strain evidence="1 3">CR182</strain>
    </source>
</reference>
<dbReference type="EMBL" id="POSP01000003">
    <property type="protein sequence ID" value="PND39826.1"/>
    <property type="molecule type" value="Genomic_DNA"/>
</dbReference>
<evidence type="ECO:0000313" key="2">
    <source>
        <dbReference type="EMBL" id="PND39826.1"/>
    </source>
</evidence>
<protein>
    <submittedName>
        <fullName evidence="1">Uncharacterized protein</fullName>
    </submittedName>
</protein>
<name>A0A2N8L1K0_9BURK</name>
<dbReference type="EMBL" id="POSP01000003">
    <property type="protein sequence ID" value="PND39547.1"/>
    <property type="molecule type" value="Genomic_DNA"/>
</dbReference>
<keyword evidence="3" id="KW-1185">Reference proteome</keyword>